<reference key="1">
    <citation type="journal article" date="2007" name="Nature">
        <title>The medaka draft genome and insights into vertebrate genome evolution.</title>
        <authorList>
            <person name="Kasahara M."/>
            <person name="Naruse K."/>
            <person name="Sasaki S."/>
            <person name="Nakatani Y."/>
            <person name="Qu W."/>
            <person name="Ahsan B."/>
            <person name="Yamada T."/>
            <person name="Nagayasu Y."/>
            <person name="Doi K."/>
            <person name="Kasai Y."/>
            <person name="Jindo T."/>
            <person name="Kobayashi D."/>
            <person name="Shimada A."/>
            <person name="Toyoda A."/>
            <person name="Kuroki Y."/>
            <person name="Fujiyama A."/>
            <person name="Sasaki T."/>
            <person name="Shimizu A."/>
            <person name="Asakawa S."/>
            <person name="Shimizu N."/>
            <person name="Hashimoto S."/>
            <person name="Yang J."/>
            <person name="Lee Y."/>
            <person name="Matsushima K."/>
            <person name="Sugano S."/>
            <person name="Sakaizumi M."/>
            <person name="Narita T."/>
            <person name="Ohishi K."/>
            <person name="Haga S."/>
            <person name="Ohta F."/>
            <person name="Nomoto H."/>
            <person name="Nogata K."/>
            <person name="Morishita T."/>
            <person name="Endo T."/>
            <person name="Shin-I T."/>
            <person name="Takeda H."/>
            <person name="Morishita S."/>
            <person name="Kohara Y."/>
        </authorList>
    </citation>
    <scope>NUCLEOTIDE SEQUENCE [LARGE SCALE GENOMIC DNA]</scope>
    <source>
        <strain>Hd-rR</strain>
    </source>
</reference>
<proteinExistence type="predicted"/>
<dbReference type="Proteomes" id="UP000265200">
    <property type="component" value="Chromosome 8"/>
</dbReference>
<sequence length="96" mass="11048">MKLFYLSFFLLFENTEANLVPRVCFGGGGATVWRQAASFKTHGMWQFPTIPTLENKMPPKQLPKSSEDKPIPLTKQYKNKQTNVHKSCFLLVNKKE</sequence>
<evidence type="ECO:0000256" key="1">
    <source>
        <dbReference type="SAM" id="MobiDB-lite"/>
    </source>
</evidence>
<feature type="chain" id="PRO_5018326760" description="Secreted protein" evidence="2">
    <location>
        <begin position="18"/>
        <end position="96"/>
    </location>
</feature>
<feature type="signal peptide" evidence="2">
    <location>
        <begin position="1"/>
        <end position="17"/>
    </location>
</feature>
<reference evidence="3" key="4">
    <citation type="submission" date="2025-09" db="UniProtKB">
        <authorList>
            <consortium name="Ensembl"/>
        </authorList>
    </citation>
    <scope>IDENTIFICATION</scope>
    <source>
        <strain evidence="3">HSOK</strain>
    </source>
</reference>
<evidence type="ECO:0000313" key="4">
    <source>
        <dbReference type="Proteomes" id="UP000265200"/>
    </source>
</evidence>
<evidence type="ECO:0000313" key="3">
    <source>
        <dbReference type="Ensembl" id="ENSORLP00015029469.1"/>
    </source>
</evidence>
<reference evidence="3 4" key="2">
    <citation type="submission" date="2017-04" db="EMBL/GenBank/DDBJ databases">
        <title>CpG methylation of centromeres and impact of large insertions on vertebrate speciation.</title>
        <authorList>
            <person name="Ichikawa K."/>
            <person name="Yoshimura J."/>
            <person name="Morishita S."/>
        </authorList>
    </citation>
    <scope>NUCLEOTIDE SEQUENCE</scope>
    <source>
        <strain evidence="3 4">HSOK</strain>
    </source>
</reference>
<accession>A0A3P9JB44</accession>
<organism evidence="3 4">
    <name type="scientific">Oryzias latipes</name>
    <name type="common">Japanese rice fish</name>
    <name type="synonym">Japanese killifish</name>
    <dbReference type="NCBI Taxonomy" id="8090"/>
    <lineage>
        <taxon>Eukaryota</taxon>
        <taxon>Metazoa</taxon>
        <taxon>Chordata</taxon>
        <taxon>Craniata</taxon>
        <taxon>Vertebrata</taxon>
        <taxon>Euteleostomi</taxon>
        <taxon>Actinopterygii</taxon>
        <taxon>Neopterygii</taxon>
        <taxon>Teleostei</taxon>
        <taxon>Neoteleostei</taxon>
        <taxon>Acanthomorphata</taxon>
        <taxon>Ovalentaria</taxon>
        <taxon>Atherinomorphae</taxon>
        <taxon>Beloniformes</taxon>
        <taxon>Adrianichthyidae</taxon>
        <taxon>Oryziinae</taxon>
        <taxon>Oryzias</taxon>
    </lineage>
</organism>
<feature type="region of interest" description="Disordered" evidence="1">
    <location>
        <begin position="51"/>
        <end position="73"/>
    </location>
</feature>
<evidence type="ECO:0000256" key="2">
    <source>
        <dbReference type="SAM" id="SignalP"/>
    </source>
</evidence>
<dbReference type="AlphaFoldDB" id="A0A3P9JB44"/>
<name>A0A3P9JB44_ORYLA</name>
<keyword evidence="2" id="KW-0732">Signal</keyword>
<dbReference type="Ensembl" id="ENSORLT00015018758.1">
    <property type="protein sequence ID" value="ENSORLP00015029469.1"/>
    <property type="gene ID" value="ENSORLG00015012644.1"/>
</dbReference>
<evidence type="ECO:0008006" key="5">
    <source>
        <dbReference type="Google" id="ProtNLM"/>
    </source>
</evidence>
<reference evidence="3" key="3">
    <citation type="submission" date="2025-08" db="UniProtKB">
        <authorList>
            <consortium name="Ensembl"/>
        </authorList>
    </citation>
    <scope>IDENTIFICATION</scope>
    <source>
        <strain evidence="3">HSOK</strain>
    </source>
</reference>
<protein>
    <recommendedName>
        <fullName evidence="5">Secreted protein</fullName>
    </recommendedName>
</protein>